<evidence type="ECO:0000256" key="1">
    <source>
        <dbReference type="SAM" id="MobiDB-lite"/>
    </source>
</evidence>
<accession>A0A2V3IV96</accession>
<dbReference type="EMBL" id="NBIV01000046">
    <property type="protein sequence ID" value="PXF46041.1"/>
    <property type="molecule type" value="Genomic_DNA"/>
</dbReference>
<name>A0A2V3IV96_9FLOR</name>
<protein>
    <submittedName>
        <fullName evidence="2">Uncharacterized protein</fullName>
    </submittedName>
</protein>
<dbReference type="Proteomes" id="UP000247409">
    <property type="component" value="Unassembled WGS sequence"/>
</dbReference>
<reference evidence="2 3" key="1">
    <citation type="journal article" date="2018" name="Mol. Biol. Evol.">
        <title>Analysis of the draft genome of the red seaweed Gracilariopsis chorda provides insights into genome size evolution in Rhodophyta.</title>
        <authorList>
            <person name="Lee J."/>
            <person name="Yang E.C."/>
            <person name="Graf L."/>
            <person name="Yang J.H."/>
            <person name="Qiu H."/>
            <person name="Zel Zion U."/>
            <person name="Chan C.X."/>
            <person name="Stephens T.G."/>
            <person name="Weber A.P.M."/>
            <person name="Boo G.H."/>
            <person name="Boo S.M."/>
            <person name="Kim K.M."/>
            <person name="Shin Y."/>
            <person name="Jung M."/>
            <person name="Lee S.J."/>
            <person name="Yim H.S."/>
            <person name="Lee J.H."/>
            <person name="Bhattacharya D."/>
            <person name="Yoon H.S."/>
        </authorList>
    </citation>
    <scope>NUCLEOTIDE SEQUENCE [LARGE SCALE GENOMIC DNA]</scope>
    <source>
        <strain evidence="2 3">SKKU-2015</strain>
        <tissue evidence="2">Whole body</tissue>
    </source>
</reference>
<sequence length="319" mass="34629">MKHMKILKRPSATPPQTPSARVQREVTQLLESALQRERNRLEASFRQRQDMLLRAVSDVLNDTLERVVATAAQRETETLMQAFLNLQESSPKATVSEEDTTAAKENFIKAFEQTVLPEFESAIATMLNSLSKNVEQAVDERLLEPSQSVVTSLENAADDIRGAKSAMADMAASGESADLAAVQEALDAGNVKEALSLCSGKSTAVKAKAVSGILDSSVRPEDAMGGVVPSMLDLVNFAALLSMDLTDRTEARLAWLYEIITLMDDAESAEGDDVESMKRRLNGTIDRLSDFQKNGSPAPGEAKHAKLLIRVLKAHLSGM</sequence>
<comment type="caution">
    <text evidence="2">The sequence shown here is derived from an EMBL/GenBank/DDBJ whole genome shotgun (WGS) entry which is preliminary data.</text>
</comment>
<feature type="region of interest" description="Disordered" evidence="1">
    <location>
        <begin position="1"/>
        <end position="22"/>
    </location>
</feature>
<keyword evidence="3" id="KW-1185">Reference proteome</keyword>
<dbReference type="OrthoDB" id="10439001at2759"/>
<evidence type="ECO:0000313" key="2">
    <source>
        <dbReference type="EMBL" id="PXF46041.1"/>
    </source>
</evidence>
<dbReference type="AlphaFoldDB" id="A0A2V3IV96"/>
<gene>
    <name evidence="2" type="ORF">BWQ96_04216</name>
</gene>
<proteinExistence type="predicted"/>
<organism evidence="2 3">
    <name type="scientific">Gracilariopsis chorda</name>
    <dbReference type="NCBI Taxonomy" id="448386"/>
    <lineage>
        <taxon>Eukaryota</taxon>
        <taxon>Rhodophyta</taxon>
        <taxon>Florideophyceae</taxon>
        <taxon>Rhodymeniophycidae</taxon>
        <taxon>Gracilariales</taxon>
        <taxon>Gracilariaceae</taxon>
        <taxon>Gracilariopsis</taxon>
    </lineage>
</organism>
<evidence type="ECO:0000313" key="3">
    <source>
        <dbReference type="Proteomes" id="UP000247409"/>
    </source>
</evidence>